<dbReference type="Proteomes" id="UP000006718">
    <property type="component" value="Chromosome 15"/>
</dbReference>
<reference evidence="2" key="2">
    <citation type="submission" date="2019-01" db="EMBL/GenBank/DDBJ databases">
        <authorList>
            <person name="Graves T."/>
            <person name="Eichler E.E."/>
            <person name="Wilson R.K."/>
        </authorList>
    </citation>
    <scope>NUCLEOTIDE SEQUENCE [LARGE SCALE GENOMIC DNA]</scope>
    <source>
        <strain evidence="2">17573</strain>
    </source>
</reference>
<proteinExistence type="predicted"/>
<organism evidence="2 3">
    <name type="scientific">Macaca mulatta</name>
    <name type="common">Rhesus macaque</name>
    <dbReference type="NCBI Taxonomy" id="9544"/>
    <lineage>
        <taxon>Eukaryota</taxon>
        <taxon>Metazoa</taxon>
        <taxon>Chordata</taxon>
        <taxon>Craniata</taxon>
        <taxon>Vertebrata</taxon>
        <taxon>Euteleostomi</taxon>
        <taxon>Mammalia</taxon>
        <taxon>Eutheria</taxon>
        <taxon>Euarchontoglires</taxon>
        <taxon>Primates</taxon>
        <taxon>Haplorrhini</taxon>
        <taxon>Catarrhini</taxon>
        <taxon>Cercopithecidae</taxon>
        <taxon>Cercopithecinae</taxon>
        <taxon>Macaca</taxon>
    </lineage>
</organism>
<dbReference type="Bgee" id="ENSMMUG00000062926">
    <property type="expression patterns" value="Expressed in spermatocyte and 2 other cell types or tissues"/>
</dbReference>
<dbReference type="VEuPathDB" id="HostDB:ENSMMUG00000062926"/>
<feature type="region of interest" description="Disordered" evidence="1">
    <location>
        <begin position="1"/>
        <end position="24"/>
    </location>
</feature>
<keyword evidence="3" id="KW-1185">Reference proteome</keyword>
<protein>
    <submittedName>
        <fullName evidence="2">Uncharacterized protein</fullName>
    </submittedName>
</protein>
<dbReference type="PRINTS" id="PR02045">
    <property type="entry name" value="F138DOMAIN"/>
</dbReference>
<dbReference type="PANTHER" id="PTHR12138:SF151">
    <property type="entry name" value="SECRETED PROTEIN"/>
    <property type="match status" value="1"/>
</dbReference>
<reference evidence="2" key="3">
    <citation type="submission" date="2025-08" db="UniProtKB">
        <authorList>
            <consortium name="Ensembl"/>
        </authorList>
    </citation>
    <scope>IDENTIFICATION</scope>
    <source>
        <strain evidence="2">17573</strain>
    </source>
</reference>
<name>A0A5F7ZYC4_MACMU</name>
<accession>A0A5F7ZYC4</accession>
<reference evidence="3" key="1">
    <citation type="journal article" date="2007" name="Science">
        <title>Evolutionary and biomedical insights from the rhesus macaque genome.</title>
        <authorList>
            <person name="Gibbs R.A."/>
            <person name="Rogers J."/>
            <person name="Katze M.G."/>
            <person name="Bumgarner R."/>
            <person name="Weinstock G.M."/>
            <person name="Mardis E.R."/>
            <person name="Remington K.A."/>
            <person name="Strausberg R.L."/>
            <person name="Venter J.C."/>
            <person name="Wilson R.K."/>
            <person name="Batzer M.A."/>
            <person name="Bustamante C.D."/>
            <person name="Eichler E.E."/>
            <person name="Hahn M.W."/>
            <person name="Hardison R.C."/>
            <person name="Makova K.D."/>
            <person name="Miller W."/>
            <person name="Milosavljevic A."/>
            <person name="Palermo R.E."/>
            <person name="Siepel A."/>
            <person name="Sikela J.M."/>
            <person name="Attaway T."/>
            <person name="Bell S."/>
            <person name="Bernard K.E."/>
            <person name="Buhay C.J."/>
            <person name="Chandrabose M.N."/>
            <person name="Dao M."/>
            <person name="Davis C."/>
            <person name="Delehaunty K.D."/>
            <person name="Ding Y."/>
            <person name="Dinh H.H."/>
            <person name="Dugan-Rocha S."/>
            <person name="Fulton L.A."/>
            <person name="Gabisi R.A."/>
            <person name="Garner T.T."/>
            <person name="Godfrey J."/>
            <person name="Hawes A.C."/>
            <person name="Hernandez J."/>
            <person name="Hines S."/>
            <person name="Holder M."/>
            <person name="Hume J."/>
            <person name="Jhangiani S.N."/>
            <person name="Joshi V."/>
            <person name="Khan Z.M."/>
            <person name="Kirkness E.F."/>
            <person name="Cree A."/>
            <person name="Fowler R.G."/>
            <person name="Lee S."/>
            <person name="Lewis L.R."/>
            <person name="Li Z."/>
            <person name="Liu Y.-S."/>
            <person name="Moore S.M."/>
            <person name="Muzny D."/>
            <person name="Nazareth L.V."/>
            <person name="Ngo D.N."/>
            <person name="Okwuonu G.O."/>
            <person name="Pai G."/>
            <person name="Parker D."/>
            <person name="Paul H.A."/>
            <person name="Pfannkoch C."/>
            <person name="Pohl C.S."/>
            <person name="Rogers Y.-H.C."/>
            <person name="Ruiz S.J."/>
            <person name="Sabo A."/>
            <person name="Santibanez J."/>
            <person name="Schneider B.W."/>
            <person name="Smith S.M."/>
            <person name="Sodergren E."/>
            <person name="Svatek A.F."/>
            <person name="Utterback T.R."/>
            <person name="Vattathil S."/>
            <person name="Warren W."/>
            <person name="White C.S."/>
            <person name="Chinwalla A.T."/>
            <person name="Feng Y."/>
            <person name="Halpern A.L."/>
            <person name="Hillier L.W."/>
            <person name="Huang X."/>
            <person name="Minx P."/>
            <person name="Nelson J.O."/>
            <person name="Pepin K.H."/>
            <person name="Qin X."/>
            <person name="Sutton G.G."/>
            <person name="Venter E."/>
            <person name="Walenz B.P."/>
            <person name="Wallis J.W."/>
            <person name="Worley K.C."/>
            <person name="Yang S.-P."/>
            <person name="Jones S.M."/>
            <person name="Marra M.A."/>
            <person name="Rocchi M."/>
            <person name="Schein J.E."/>
            <person name="Baertsch R."/>
            <person name="Clarke L."/>
            <person name="Csuros M."/>
            <person name="Glasscock J."/>
            <person name="Harris R.A."/>
            <person name="Havlak P."/>
            <person name="Jackson A.R."/>
            <person name="Jiang H."/>
            <person name="Liu Y."/>
            <person name="Messina D.N."/>
            <person name="Shen Y."/>
            <person name="Song H.X.-Z."/>
            <person name="Wylie T."/>
            <person name="Zhang L."/>
            <person name="Birney E."/>
            <person name="Han K."/>
            <person name="Konkel M.K."/>
            <person name="Lee J."/>
            <person name="Smit A.F.A."/>
            <person name="Ullmer B."/>
            <person name="Wang H."/>
            <person name="Xing J."/>
            <person name="Burhans R."/>
            <person name="Cheng Z."/>
            <person name="Karro J.E."/>
            <person name="Ma J."/>
            <person name="Raney B."/>
            <person name="She X."/>
            <person name="Cox M.J."/>
            <person name="Demuth J.P."/>
            <person name="Dumas L.J."/>
            <person name="Han S.-G."/>
            <person name="Hopkins J."/>
            <person name="Karimpour-Fard A."/>
            <person name="Kim Y.H."/>
            <person name="Pollack J.R."/>
            <person name="Vinar T."/>
            <person name="Addo-Quaye C."/>
            <person name="Degenhardt J."/>
            <person name="Denby A."/>
            <person name="Hubisz M.J."/>
            <person name="Indap A."/>
            <person name="Kosiol C."/>
            <person name="Lahn B.T."/>
            <person name="Lawson H.A."/>
            <person name="Marklein A."/>
            <person name="Nielsen R."/>
            <person name="Vallender E.J."/>
            <person name="Clark A.G."/>
            <person name="Ferguson B."/>
            <person name="Hernandez R.D."/>
            <person name="Hirani K."/>
            <person name="Kehrer-Sawatzki H."/>
            <person name="Kolb J."/>
            <person name="Patil S."/>
            <person name="Pu L.-L."/>
            <person name="Ren Y."/>
            <person name="Smith D.G."/>
            <person name="Wheeler D.A."/>
            <person name="Schenck I."/>
            <person name="Ball E.V."/>
            <person name="Chen R."/>
            <person name="Cooper D.N."/>
            <person name="Giardine B."/>
            <person name="Hsu F."/>
            <person name="Kent W.J."/>
            <person name="Lesk A."/>
            <person name="Nelson D.L."/>
            <person name="O'brien W.E."/>
            <person name="Pruefer K."/>
            <person name="Stenson P.D."/>
            <person name="Wallace J.C."/>
            <person name="Ke H."/>
            <person name="Liu X.-M."/>
            <person name="Wang P."/>
            <person name="Xiang A.P."/>
            <person name="Yang F."/>
            <person name="Barber G.P."/>
            <person name="Haussler D."/>
            <person name="Karolchik D."/>
            <person name="Kern A.D."/>
            <person name="Kuhn R.M."/>
            <person name="Smith K.E."/>
            <person name="Zwieg A.S."/>
        </authorList>
    </citation>
    <scope>NUCLEOTIDE SEQUENCE [LARGE SCALE GENOMIC DNA]</scope>
    <source>
        <strain evidence="3">17573</strain>
    </source>
</reference>
<dbReference type="Ensembl" id="ENSMMUT00000083948.1">
    <property type="protein sequence ID" value="ENSMMUP00000070140.1"/>
    <property type="gene ID" value="ENSMMUG00000062926.1"/>
</dbReference>
<dbReference type="AlphaFoldDB" id="A0A5F7ZYC4"/>
<dbReference type="PANTHER" id="PTHR12138">
    <property type="entry name" value="PRIMATE-EXPANDED PROTEIN FAMILY"/>
    <property type="match status" value="1"/>
</dbReference>
<evidence type="ECO:0000313" key="2">
    <source>
        <dbReference type="Ensembl" id="ENSMMUP00000070140.1"/>
    </source>
</evidence>
<sequence>HDLSSLESLCHPGSDDPPASVSLEAGTTGACHHTHLIFCETRFPHVAQAGLELLHSSDPPVLASQRAGITGVSHHTWPAFDFFLSINLSERKGSKLFTLLDSFADG</sequence>
<evidence type="ECO:0000256" key="1">
    <source>
        <dbReference type="SAM" id="MobiDB-lite"/>
    </source>
</evidence>
<reference evidence="2" key="4">
    <citation type="submission" date="2025-09" db="UniProtKB">
        <authorList>
            <consortium name="Ensembl"/>
        </authorList>
    </citation>
    <scope>IDENTIFICATION</scope>
    <source>
        <strain evidence="2">17573</strain>
    </source>
</reference>
<dbReference type="GeneTree" id="ENSGT01120000271815"/>
<dbReference type="InParanoid" id="A0A5F7ZYC4"/>
<evidence type="ECO:0000313" key="3">
    <source>
        <dbReference type="Proteomes" id="UP000006718"/>
    </source>
</evidence>